<sequence length="372" mass="42034">MLLVFYLSTSFSLSVPLLKLRPRKDLVETLLHEMIHAYLFVTDRNDNHDGHGPEFHKHMYRINKETGTKISVYHSFHDEVNLYKQHWWKCDGPCVNRRPFFGLVKRSMNRAPGRYDNWFAEHQRSCGGTYHKIKEPEGYGLKKKKDAKSKTNAKKIIEPSTHQDIRSLFSKQINNDKGPRKPFSGQNIVGFGGTSYASTSTKSDKWSNNEASSSKTSSLKKTNPATSSTNVSKSLEFLDTKSESETNKSSTSNLATPNFNPNCDNSAQRQTVRDIWIKKFSTSGDGSTIGPLRKKFKSTFESSRSNEKPLVVHKNPSSPSLDSSVEIIEETKNTNTGSNTKIITQSEVSCPICNETFVERAINAHLDICLER</sequence>
<keyword evidence="10" id="KW-0862">Zinc</keyword>
<keyword evidence="8 15" id="KW-0863">Zinc-finger</keyword>
<feature type="compositionally biased region" description="Basic residues" evidence="16">
    <location>
        <begin position="141"/>
        <end position="153"/>
    </location>
</feature>
<evidence type="ECO:0000256" key="5">
    <source>
        <dbReference type="ARBA" id="ARBA00022670"/>
    </source>
</evidence>
<dbReference type="OrthoDB" id="18042at2759"/>
<keyword evidence="7 15" id="KW-0227">DNA damage</keyword>
<accession>A0A0K2T855</accession>
<dbReference type="Gene3D" id="3.30.160.60">
    <property type="entry name" value="Classic Zinc Finger"/>
    <property type="match status" value="1"/>
</dbReference>
<dbReference type="SMART" id="SM00731">
    <property type="entry name" value="SprT"/>
    <property type="match status" value="1"/>
</dbReference>
<protein>
    <recommendedName>
        <fullName evidence="14">Protein with SprT-like domain at the N terminus</fullName>
    </recommendedName>
</protein>
<evidence type="ECO:0000256" key="4">
    <source>
        <dbReference type="ARBA" id="ARBA00022454"/>
    </source>
</evidence>
<evidence type="ECO:0000256" key="7">
    <source>
        <dbReference type="ARBA" id="ARBA00022763"/>
    </source>
</evidence>
<dbReference type="GO" id="GO:0006508">
    <property type="term" value="P:proteolysis"/>
    <property type="evidence" value="ECO:0007669"/>
    <property type="project" value="UniProtKB-KW"/>
</dbReference>
<evidence type="ECO:0000256" key="13">
    <source>
        <dbReference type="ARBA" id="ARBA00023242"/>
    </source>
</evidence>
<dbReference type="AlphaFoldDB" id="A0A0K2T855"/>
<dbReference type="PANTHER" id="PTHR21220">
    <property type="entry name" value="DNA-DEPENDENT METALLOPROTEASE SPRTN"/>
    <property type="match status" value="1"/>
</dbReference>
<feature type="compositionally biased region" description="Basic and acidic residues" evidence="16">
    <location>
        <begin position="236"/>
        <end position="246"/>
    </location>
</feature>
<evidence type="ECO:0000256" key="16">
    <source>
        <dbReference type="SAM" id="MobiDB-lite"/>
    </source>
</evidence>
<keyword evidence="5" id="KW-0645">Protease</keyword>
<evidence type="ECO:0000256" key="3">
    <source>
        <dbReference type="ARBA" id="ARBA00010724"/>
    </source>
</evidence>
<evidence type="ECO:0000259" key="17">
    <source>
        <dbReference type="PROSITE" id="PS51908"/>
    </source>
</evidence>
<feature type="compositionally biased region" description="Polar residues" evidence="16">
    <location>
        <begin position="223"/>
        <end position="233"/>
    </location>
</feature>
<keyword evidence="9" id="KW-0378">Hydrolase</keyword>
<dbReference type="GO" id="GO:0006281">
    <property type="term" value="P:DNA repair"/>
    <property type="evidence" value="ECO:0007669"/>
    <property type="project" value="UniProtKB-KW"/>
</dbReference>
<dbReference type="GO" id="GO:0005634">
    <property type="term" value="C:nucleus"/>
    <property type="evidence" value="ECO:0007669"/>
    <property type="project" value="UniProtKB-SubCell"/>
</dbReference>
<reference evidence="18" key="1">
    <citation type="submission" date="2014-05" db="EMBL/GenBank/DDBJ databases">
        <authorList>
            <person name="Chronopoulou M."/>
        </authorList>
    </citation>
    <scope>NUCLEOTIDE SEQUENCE</scope>
    <source>
        <tissue evidence="18">Whole organism</tissue>
    </source>
</reference>
<keyword evidence="11" id="KW-0482">Metalloprotease</keyword>
<dbReference type="GO" id="GO:0031593">
    <property type="term" value="F:polyubiquitin modification-dependent protein binding"/>
    <property type="evidence" value="ECO:0007669"/>
    <property type="project" value="TreeGrafter"/>
</dbReference>
<evidence type="ECO:0000256" key="8">
    <source>
        <dbReference type="ARBA" id="ARBA00022771"/>
    </source>
</evidence>
<comment type="subcellular location">
    <subcellularLocation>
        <location evidence="2">Chromosome</location>
    </subcellularLocation>
    <subcellularLocation>
        <location evidence="1">Nucleus</location>
    </subcellularLocation>
</comment>
<evidence type="ECO:0000256" key="1">
    <source>
        <dbReference type="ARBA" id="ARBA00004123"/>
    </source>
</evidence>
<keyword evidence="13" id="KW-0539">Nucleus</keyword>
<dbReference type="GO" id="GO:0008270">
    <property type="term" value="F:zinc ion binding"/>
    <property type="evidence" value="ECO:0007669"/>
    <property type="project" value="UniProtKB-KW"/>
</dbReference>
<dbReference type="InterPro" id="IPR055220">
    <property type="entry name" value="SPRTN_ZBD"/>
</dbReference>
<organism evidence="18">
    <name type="scientific">Lepeophtheirus salmonis</name>
    <name type="common">Salmon louse</name>
    <name type="synonym">Caligus salmonis</name>
    <dbReference type="NCBI Taxonomy" id="72036"/>
    <lineage>
        <taxon>Eukaryota</taxon>
        <taxon>Metazoa</taxon>
        <taxon>Ecdysozoa</taxon>
        <taxon>Arthropoda</taxon>
        <taxon>Crustacea</taxon>
        <taxon>Multicrustacea</taxon>
        <taxon>Hexanauplia</taxon>
        <taxon>Copepoda</taxon>
        <taxon>Siphonostomatoida</taxon>
        <taxon>Caligidae</taxon>
        <taxon>Lepeophtheirus</taxon>
    </lineage>
</organism>
<keyword evidence="12 15" id="KW-0234">DNA repair</keyword>
<evidence type="ECO:0000256" key="6">
    <source>
        <dbReference type="ARBA" id="ARBA00022723"/>
    </source>
</evidence>
<feature type="compositionally biased region" description="Basic and acidic residues" evidence="16">
    <location>
        <begin position="155"/>
        <end position="165"/>
    </location>
</feature>
<dbReference type="InterPro" id="IPR044245">
    <property type="entry name" value="Spartan"/>
</dbReference>
<evidence type="ECO:0000256" key="12">
    <source>
        <dbReference type="ARBA" id="ARBA00023204"/>
    </source>
</evidence>
<dbReference type="Pfam" id="PF22934">
    <property type="entry name" value="SPRTN_ZBD"/>
    <property type="match status" value="1"/>
</dbReference>
<dbReference type="InterPro" id="IPR006640">
    <property type="entry name" value="SprT-like_domain"/>
</dbReference>
<dbReference type="GO" id="GO:0005694">
    <property type="term" value="C:chromosome"/>
    <property type="evidence" value="ECO:0007669"/>
    <property type="project" value="UniProtKB-SubCell"/>
</dbReference>
<evidence type="ECO:0000256" key="2">
    <source>
        <dbReference type="ARBA" id="ARBA00004286"/>
    </source>
</evidence>
<feature type="compositionally biased region" description="Polar residues" evidence="16">
    <location>
        <begin position="254"/>
        <end position="267"/>
    </location>
</feature>
<feature type="region of interest" description="Disordered" evidence="16">
    <location>
        <begin position="199"/>
        <end position="267"/>
    </location>
</feature>
<dbReference type="PANTHER" id="PTHR21220:SF0">
    <property type="entry name" value="DNA-DEPENDENT METALLOPROTEASE SPRTN"/>
    <property type="match status" value="1"/>
</dbReference>
<keyword evidence="6" id="KW-0479">Metal-binding</keyword>
<feature type="region of interest" description="Disordered" evidence="16">
    <location>
        <begin position="141"/>
        <end position="166"/>
    </location>
</feature>
<evidence type="ECO:0000313" key="18">
    <source>
        <dbReference type="EMBL" id="CDW22274.1"/>
    </source>
</evidence>
<dbReference type="PROSITE" id="PS51908">
    <property type="entry name" value="ZF_UBZ4"/>
    <property type="match status" value="1"/>
</dbReference>
<keyword evidence="4" id="KW-0158">Chromosome</keyword>
<dbReference type="Pfam" id="PF10263">
    <property type="entry name" value="SprT-like"/>
    <property type="match status" value="1"/>
</dbReference>
<evidence type="ECO:0000256" key="15">
    <source>
        <dbReference type="PROSITE-ProRule" id="PRU01256"/>
    </source>
</evidence>
<evidence type="ECO:0000256" key="11">
    <source>
        <dbReference type="ARBA" id="ARBA00023049"/>
    </source>
</evidence>
<evidence type="ECO:0000256" key="14">
    <source>
        <dbReference type="ARBA" id="ARBA00030396"/>
    </source>
</evidence>
<feature type="domain" description="UBZ4-type" evidence="17">
    <location>
        <begin position="347"/>
        <end position="372"/>
    </location>
</feature>
<dbReference type="SMART" id="SM00734">
    <property type="entry name" value="ZnF_Rad18"/>
    <property type="match status" value="1"/>
</dbReference>
<proteinExistence type="inferred from homology"/>
<dbReference type="InterPro" id="IPR006642">
    <property type="entry name" value="Rad18_UBZ4"/>
</dbReference>
<comment type="similarity">
    <text evidence="3">Belongs to the Spartan family.</text>
</comment>
<dbReference type="GO" id="GO:0003697">
    <property type="term" value="F:single-stranded DNA binding"/>
    <property type="evidence" value="ECO:0007669"/>
    <property type="project" value="InterPro"/>
</dbReference>
<evidence type="ECO:0000256" key="10">
    <source>
        <dbReference type="ARBA" id="ARBA00022833"/>
    </source>
</evidence>
<dbReference type="EMBL" id="HACA01004913">
    <property type="protein sequence ID" value="CDW22274.1"/>
    <property type="molecule type" value="Transcribed_RNA"/>
</dbReference>
<name>A0A0K2T855_LEPSM</name>
<evidence type="ECO:0000256" key="9">
    <source>
        <dbReference type="ARBA" id="ARBA00022801"/>
    </source>
</evidence>
<dbReference type="GO" id="GO:0004222">
    <property type="term" value="F:metalloendopeptidase activity"/>
    <property type="evidence" value="ECO:0007669"/>
    <property type="project" value="InterPro"/>
</dbReference>
<feature type="compositionally biased region" description="Low complexity" evidence="16">
    <location>
        <begin position="212"/>
        <end position="222"/>
    </location>
</feature>